<feature type="transmembrane region" description="Helical" evidence="6">
    <location>
        <begin position="166"/>
        <end position="184"/>
    </location>
</feature>
<dbReference type="InterPro" id="IPR001204">
    <property type="entry name" value="Phos_transporter"/>
</dbReference>
<sequence length="352" mass="37197">MILAFLVAFFFAMNIGASGAAASMGVAYGSGAIKRRWVALVICAVAIVGGSVFGGQKVVKTISSGLIPEQVFTVQVAMLALLAATLSLFIANVLGIPLSTSEITIGAVAGVGIAYHVLYIKQLLFIIMFWLITPVVAFTLTFVIGKLIHRVKSKYPDLENGKWRPLFIFLVILTGFFEAYSAGMKNVANAIAPLVGAHLLTIDTALLLGGLFVALGAILLGRRVLETNGKKITKVSLLEGISISATSSTLVISAALFGIPLPIAQITTSSIVGIGSAQEGWKVFQKGIVTQMLKVWFVAPFISMLLAYSFIKMLQSDGYAIFMVAAGVLATLGVISLLKDTKQKKHVGGISQ</sequence>
<accession>A0AA42BPE4</accession>
<protein>
    <submittedName>
        <fullName evidence="8">Anion permease</fullName>
    </submittedName>
</protein>
<dbReference type="EMBL" id="JANCLT010000004">
    <property type="protein sequence ID" value="MCP8968667.1"/>
    <property type="molecule type" value="Genomic_DNA"/>
</dbReference>
<comment type="caution">
    <text evidence="8">The sequence shown here is derived from an EMBL/GenBank/DDBJ whole genome shotgun (WGS) entry which is preliminary data.</text>
</comment>
<comment type="subcellular location">
    <subcellularLocation>
        <location evidence="1">Membrane</location>
        <topology evidence="1">Multi-pass membrane protein</topology>
    </subcellularLocation>
</comment>
<evidence type="ECO:0000256" key="1">
    <source>
        <dbReference type="ARBA" id="ARBA00004141"/>
    </source>
</evidence>
<dbReference type="GO" id="GO:0016020">
    <property type="term" value="C:membrane"/>
    <property type="evidence" value="ECO:0007669"/>
    <property type="project" value="UniProtKB-SubCell"/>
</dbReference>
<organism evidence="8 9">
    <name type="scientific">Ectobacillus ponti</name>
    <dbReference type="NCBI Taxonomy" id="2961894"/>
    <lineage>
        <taxon>Bacteria</taxon>
        <taxon>Bacillati</taxon>
        <taxon>Bacillota</taxon>
        <taxon>Bacilli</taxon>
        <taxon>Bacillales</taxon>
        <taxon>Bacillaceae</taxon>
        <taxon>Ectobacillus</taxon>
    </lineage>
</organism>
<evidence type="ECO:0000256" key="2">
    <source>
        <dbReference type="ARBA" id="ARBA00022448"/>
    </source>
</evidence>
<evidence type="ECO:0000256" key="5">
    <source>
        <dbReference type="ARBA" id="ARBA00023136"/>
    </source>
</evidence>
<dbReference type="Pfam" id="PF01384">
    <property type="entry name" value="PHO4"/>
    <property type="match status" value="1"/>
</dbReference>
<feature type="chain" id="PRO_5041373510" evidence="7">
    <location>
        <begin position="21"/>
        <end position="352"/>
    </location>
</feature>
<feature type="transmembrane region" description="Helical" evidence="6">
    <location>
        <begin position="71"/>
        <end position="91"/>
    </location>
</feature>
<dbReference type="Proteomes" id="UP001156102">
    <property type="component" value="Unassembled WGS sequence"/>
</dbReference>
<dbReference type="PANTHER" id="PTHR11101:SF80">
    <property type="entry name" value="PHOSPHATE TRANSPORTER"/>
    <property type="match status" value="1"/>
</dbReference>
<feature type="transmembrane region" description="Helical" evidence="6">
    <location>
        <begin position="123"/>
        <end position="145"/>
    </location>
</feature>
<name>A0AA42BPE4_9BACI</name>
<gene>
    <name evidence="8" type="ORF">NK662_08970</name>
</gene>
<keyword evidence="2" id="KW-0813">Transport</keyword>
<proteinExistence type="predicted"/>
<feature type="signal peptide" evidence="7">
    <location>
        <begin position="1"/>
        <end position="20"/>
    </location>
</feature>
<evidence type="ECO:0000256" key="3">
    <source>
        <dbReference type="ARBA" id="ARBA00022692"/>
    </source>
</evidence>
<reference evidence="8" key="1">
    <citation type="submission" date="2022-07" db="EMBL/GenBank/DDBJ databases">
        <authorList>
            <person name="Li W.-J."/>
            <person name="Deng Q.-Q."/>
        </authorList>
    </citation>
    <scope>NUCLEOTIDE SEQUENCE</scope>
    <source>
        <strain evidence="8">SYSU M60031</strain>
    </source>
</reference>
<feature type="transmembrane region" description="Helical" evidence="6">
    <location>
        <begin position="37"/>
        <end position="59"/>
    </location>
</feature>
<evidence type="ECO:0000256" key="4">
    <source>
        <dbReference type="ARBA" id="ARBA00022989"/>
    </source>
</evidence>
<keyword evidence="5 6" id="KW-0472">Membrane</keyword>
<evidence type="ECO:0000313" key="8">
    <source>
        <dbReference type="EMBL" id="MCP8968667.1"/>
    </source>
</evidence>
<evidence type="ECO:0000256" key="7">
    <source>
        <dbReference type="SAM" id="SignalP"/>
    </source>
</evidence>
<dbReference type="GO" id="GO:0035435">
    <property type="term" value="P:phosphate ion transmembrane transport"/>
    <property type="evidence" value="ECO:0007669"/>
    <property type="project" value="TreeGrafter"/>
</dbReference>
<feature type="transmembrane region" description="Helical" evidence="6">
    <location>
        <begin position="293"/>
        <end position="311"/>
    </location>
</feature>
<evidence type="ECO:0000313" key="9">
    <source>
        <dbReference type="Proteomes" id="UP001156102"/>
    </source>
</evidence>
<keyword evidence="4 6" id="KW-1133">Transmembrane helix</keyword>
<keyword evidence="7" id="KW-0732">Signal</keyword>
<evidence type="ECO:0000256" key="6">
    <source>
        <dbReference type="SAM" id="Phobius"/>
    </source>
</evidence>
<keyword evidence="9" id="KW-1185">Reference proteome</keyword>
<dbReference type="PANTHER" id="PTHR11101">
    <property type="entry name" value="PHOSPHATE TRANSPORTER"/>
    <property type="match status" value="1"/>
</dbReference>
<keyword evidence="3 6" id="KW-0812">Transmembrane</keyword>
<dbReference type="AlphaFoldDB" id="A0AA42BPE4"/>
<dbReference type="GO" id="GO:0005315">
    <property type="term" value="F:phosphate transmembrane transporter activity"/>
    <property type="evidence" value="ECO:0007669"/>
    <property type="project" value="InterPro"/>
</dbReference>
<feature type="transmembrane region" description="Helical" evidence="6">
    <location>
        <begin position="204"/>
        <end position="225"/>
    </location>
</feature>
<dbReference type="RefSeq" id="WP_254758590.1">
    <property type="nucleotide sequence ID" value="NZ_JANCLT010000004.1"/>
</dbReference>
<feature type="transmembrane region" description="Helical" evidence="6">
    <location>
        <begin position="317"/>
        <end position="338"/>
    </location>
</feature>